<dbReference type="InterPro" id="IPR058268">
    <property type="entry name" value="DUF7962"/>
</dbReference>
<evidence type="ECO:0000313" key="2">
    <source>
        <dbReference type="EMBL" id="ORY81430.1"/>
    </source>
</evidence>
<keyword evidence="3" id="KW-1185">Reference proteome</keyword>
<protein>
    <recommendedName>
        <fullName evidence="1">GST C-terminal domain-containing protein</fullName>
    </recommendedName>
</protein>
<dbReference type="InterPro" id="IPR004045">
    <property type="entry name" value="Glutathione_S-Trfase_N"/>
</dbReference>
<dbReference type="CDD" id="cd00570">
    <property type="entry name" value="GST_N_family"/>
    <property type="match status" value="1"/>
</dbReference>
<dbReference type="Pfam" id="PF13417">
    <property type="entry name" value="GST_N_3"/>
    <property type="match status" value="1"/>
</dbReference>
<dbReference type="Gene3D" id="3.40.30.110">
    <property type="match status" value="2"/>
</dbReference>
<dbReference type="SUPFAM" id="SSF47616">
    <property type="entry name" value="GST C-terminal domain-like"/>
    <property type="match status" value="1"/>
</dbReference>
<dbReference type="InterPro" id="IPR036282">
    <property type="entry name" value="Glutathione-S-Trfase_C_sf"/>
</dbReference>
<dbReference type="RefSeq" id="XP_040724806.1">
    <property type="nucleotide sequence ID" value="XM_040872298.1"/>
</dbReference>
<dbReference type="STRING" id="56484.A0A1Y2FBY1"/>
<evidence type="ECO:0000313" key="3">
    <source>
        <dbReference type="Proteomes" id="UP000193685"/>
    </source>
</evidence>
<reference evidence="2 3" key="1">
    <citation type="submission" date="2016-07" db="EMBL/GenBank/DDBJ databases">
        <title>Pervasive Adenine N6-methylation of Active Genes in Fungi.</title>
        <authorList>
            <consortium name="DOE Joint Genome Institute"/>
            <person name="Mondo S.J."/>
            <person name="Dannebaum R.O."/>
            <person name="Kuo R.C."/>
            <person name="Labutti K."/>
            <person name="Haridas S."/>
            <person name="Kuo A."/>
            <person name="Salamov A."/>
            <person name="Ahrendt S.R."/>
            <person name="Lipzen A."/>
            <person name="Sullivan W."/>
            <person name="Andreopoulos W.B."/>
            <person name="Clum A."/>
            <person name="Lindquist E."/>
            <person name="Daum C."/>
            <person name="Ramamoorthy G.K."/>
            <person name="Gryganskyi A."/>
            <person name="Culley D."/>
            <person name="Magnuson J.K."/>
            <person name="James T.Y."/>
            <person name="O'Malley M.A."/>
            <person name="Stajich J.E."/>
            <person name="Spatafora J.W."/>
            <person name="Visel A."/>
            <person name="Grigoriev I.V."/>
        </authorList>
    </citation>
    <scope>NUCLEOTIDE SEQUENCE [LARGE SCALE GENOMIC DNA]</scope>
    <source>
        <strain evidence="2 3">12-1054</strain>
    </source>
</reference>
<proteinExistence type="predicted"/>
<accession>A0A1Y2FBY1</accession>
<sequence>MVNIIFYGDESSSPNCQKVLCTLSLLQIPYKYVVTPRPDYAELSIVDRRTPLLSIESDMYCDTAIIVDKLCDIALHKNTAGDDVDATNHRAYGEFFKSIYPSAVELMPFENDAMDSPEPAKEVSTRARSDALANFASYLNIINRNFLDCGKKLFFLGGEKPSMADIYVYSIVAWVLHGHQDCELEVMCNKYAEVYAWCDRVRAFTMQGIREDITWDCAKAFLTKESRIEYARFVKHDKANVLGLQPGTDILVSPADTDKSHSQTGELLSLNDEQTCLRNASGLVMHFPRIGYRVQAFCS</sequence>
<feature type="domain" description="GST C-terminal" evidence="1">
    <location>
        <begin position="82"/>
        <end position="221"/>
    </location>
</feature>
<gene>
    <name evidence="2" type="ORF">BCR37DRAFT_43873</name>
</gene>
<dbReference type="GeneID" id="63788897"/>
<dbReference type="Proteomes" id="UP000193685">
    <property type="component" value="Unassembled WGS sequence"/>
</dbReference>
<dbReference type="SUPFAM" id="SSF52833">
    <property type="entry name" value="Thioredoxin-like"/>
    <property type="match status" value="1"/>
</dbReference>
<dbReference type="OrthoDB" id="202840at2759"/>
<dbReference type="EMBL" id="MCFI01000011">
    <property type="protein sequence ID" value="ORY81430.1"/>
    <property type="molecule type" value="Genomic_DNA"/>
</dbReference>
<dbReference type="AlphaFoldDB" id="A0A1Y2FBY1"/>
<comment type="caution">
    <text evidence="2">The sequence shown here is derived from an EMBL/GenBank/DDBJ whole genome shotgun (WGS) entry which is preliminary data.</text>
</comment>
<dbReference type="Pfam" id="PF25907">
    <property type="entry name" value="DUF7962"/>
    <property type="match status" value="1"/>
</dbReference>
<name>A0A1Y2FBY1_PROLT</name>
<dbReference type="InterPro" id="IPR036249">
    <property type="entry name" value="Thioredoxin-like_sf"/>
</dbReference>
<organism evidence="2 3">
    <name type="scientific">Protomyces lactucae-debilis</name>
    <dbReference type="NCBI Taxonomy" id="2754530"/>
    <lineage>
        <taxon>Eukaryota</taxon>
        <taxon>Fungi</taxon>
        <taxon>Dikarya</taxon>
        <taxon>Ascomycota</taxon>
        <taxon>Taphrinomycotina</taxon>
        <taxon>Taphrinomycetes</taxon>
        <taxon>Taphrinales</taxon>
        <taxon>Protomycetaceae</taxon>
        <taxon>Protomyces</taxon>
    </lineage>
</organism>
<evidence type="ECO:0000259" key="1">
    <source>
        <dbReference type="PROSITE" id="PS50405"/>
    </source>
</evidence>
<dbReference type="InterPro" id="IPR010987">
    <property type="entry name" value="Glutathione-S-Trfase_C-like"/>
</dbReference>
<dbReference type="CDD" id="cd00299">
    <property type="entry name" value="GST_C_family"/>
    <property type="match status" value="1"/>
</dbReference>
<dbReference type="PROSITE" id="PS50405">
    <property type="entry name" value="GST_CTER"/>
    <property type="match status" value="1"/>
</dbReference>